<dbReference type="PANTHER" id="PTHR30137:SF15">
    <property type="entry name" value="BLL6902 PROTEIN"/>
    <property type="match status" value="1"/>
</dbReference>
<evidence type="ECO:0000259" key="1">
    <source>
        <dbReference type="Pfam" id="PF00296"/>
    </source>
</evidence>
<dbReference type="InterPro" id="IPR011251">
    <property type="entry name" value="Luciferase-like_dom"/>
</dbReference>
<dbReference type="GO" id="GO:0005829">
    <property type="term" value="C:cytosol"/>
    <property type="evidence" value="ECO:0007669"/>
    <property type="project" value="TreeGrafter"/>
</dbReference>
<organism evidence="2 3">
    <name type="scientific">Corynebacterium maris DSM 45190</name>
    <dbReference type="NCBI Taxonomy" id="1224163"/>
    <lineage>
        <taxon>Bacteria</taxon>
        <taxon>Bacillati</taxon>
        <taxon>Actinomycetota</taxon>
        <taxon>Actinomycetes</taxon>
        <taxon>Mycobacteriales</taxon>
        <taxon>Corynebacteriaceae</taxon>
        <taxon>Corynebacterium</taxon>
    </lineage>
</organism>
<reference evidence="2 3" key="1">
    <citation type="submission" date="2012-11" db="EMBL/GenBank/DDBJ databases">
        <title>The complete genome sequence of Corynebacterium maris Coryn-1 (=DSM 45190).</title>
        <authorList>
            <person name="Schaffert L."/>
            <person name="Albersmeier A."/>
            <person name="Kalinowski J."/>
            <person name="Ruckert C."/>
        </authorList>
    </citation>
    <scope>NUCLEOTIDE SEQUENCE [LARGE SCALE GENOMIC DNA]</scope>
    <source>
        <strain evidence="3">Coryn-1</strain>
    </source>
</reference>
<accession>S5SXE3</accession>
<dbReference type="PATRIC" id="fig|1224163.3.peg.2356"/>
<dbReference type="HOGENOM" id="CLU_027853_2_1_11"/>
<dbReference type="Proteomes" id="UP000015388">
    <property type="component" value="Chromosome"/>
</dbReference>
<proteinExistence type="predicted"/>
<dbReference type="EMBL" id="CP003924">
    <property type="protein sequence ID" value="AGS35807.1"/>
    <property type="molecule type" value="Genomic_DNA"/>
</dbReference>
<evidence type="ECO:0000313" key="2">
    <source>
        <dbReference type="EMBL" id="AGS35807.1"/>
    </source>
</evidence>
<keyword evidence="2" id="KW-0503">Monooxygenase</keyword>
<dbReference type="KEGG" id="cmd:B841_11675"/>
<keyword evidence="3" id="KW-1185">Reference proteome</keyword>
<dbReference type="InterPro" id="IPR050766">
    <property type="entry name" value="Bact_Lucif_Oxidored"/>
</dbReference>
<dbReference type="eggNOG" id="COG2141">
    <property type="taxonomic scope" value="Bacteria"/>
</dbReference>
<dbReference type="AlphaFoldDB" id="S5SXE3"/>
<protein>
    <submittedName>
        <fullName evidence="2">Monooxygenase</fullName>
    </submittedName>
</protein>
<dbReference type="Pfam" id="PF00296">
    <property type="entry name" value="Bac_luciferase"/>
    <property type="match status" value="1"/>
</dbReference>
<name>S5SXE3_9CORY</name>
<feature type="domain" description="Luciferase-like" evidence="1">
    <location>
        <begin position="12"/>
        <end position="285"/>
    </location>
</feature>
<gene>
    <name evidence="2" type="ORF">B841_11675</name>
</gene>
<sequence length="358" mass="37634">MAGMKAFGFLSFGHYALGNQAGPDAAQVLKDGLAIAQAADEIGVNNASFRVHHFAPQGASPMPLLGAIAGSTKHIEVGTGVIDMRYENPLYLAEEAAALDLLSDGRVALGVSRGSPEPADKGWEAFGYTAEADNGADMARAKFESFLAAIDGHGVATAAPAEKQYPRMYRAGTPLPVFPHSPGLRKNIFWGSGTNASAEQAAADGVNLMSSTLVSEADGRTLGEVQAEQIEVYRKAWKEAGHDWTPRVSVSRSIFPIVTDRDRQLFAASATGKDQIGSLGEGTNVTFGRSYAAEPDTLIEQLKADPAIAAADTLLLTIPNQMGVDLNVSILQNFAEHVAPALGWIPATEGPATGYPID</sequence>
<dbReference type="GO" id="GO:0016705">
    <property type="term" value="F:oxidoreductase activity, acting on paired donors, with incorporation or reduction of molecular oxygen"/>
    <property type="evidence" value="ECO:0007669"/>
    <property type="project" value="InterPro"/>
</dbReference>
<dbReference type="STRING" id="1224163.B841_11675"/>
<keyword evidence="2" id="KW-0560">Oxidoreductase</keyword>
<dbReference type="SUPFAM" id="SSF51679">
    <property type="entry name" value="Bacterial luciferase-like"/>
    <property type="match status" value="1"/>
</dbReference>
<evidence type="ECO:0000313" key="3">
    <source>
        <dbReference type="Proteomes" id="UP000015388"/>
    </source>
</evidence>
<dbReference type="GO" id="GO:0004497">
    <property type="term" value="F:monooxygenase activity"/>
    <property type="evidence" value="ECO:0007669"/>
    <property type="project" value="UniProtKB-KW"/>
</dbReference>
<dbReference type="Gene3D" id="3.20.20.30">
    <property type="entry name" value="Luciferase-like domain"/>
    <property type="match status" value="1"/>
</dbReference>
<dbReference type="PANTHER" id="PTHR30137">
    <property type="entry name" value="LUCIFERASE-LIKE MONOOXYGENASE"/>
    <property type="match status" value="1"/>
</dbReference>
<dbReference type="InterPro" id="IPR036661">
    <property type="entry name" value="Luciferase-like_sf"/>
</dbReference>